<evidence type="ECO:0000256" key="2">
    <source>
        <dbReference type="ARBA" id="ARBA00023274"/>
    </source>
</evidence>
<dbReference type="InterPro" id="IPR029064">
    <property type="entry name" value="Ribosomal_eL30-like_sf"/>
</dbReference>
<dbReference type="InterPro" id="IPR004038">
    <property type="entry name" value="Ribosomal_eL8/eL30/eS12/Gad45"/>
</dbReference>
<comment type="similarity">
    <text evidence="1">Belongs to the eukaryotic ribosomal protein eL8 family.</text>
</comment>
<evidence type="ECO:0000256" key="1">
    <source>
        <dbReference type="ARBA" id="ARBA00007337"/>
    </source>
</evidence>
<protein>
    <recommendedName>
        <fullName evidence="3">Ribosomal protein eL8/eL30/eS12/Gadd45 domain-containing protein</fullName>
    </recommendedName>
</protein>
<dbReference type="EMBL" id="GL870876">
    <property type="protein sequence ID" value="EIJ89708.1"/>
    <property type="molecule type" value="Genomic_DNA"/>
</dbReference>
<evidence type="ECO:0000259" key="3">
    <source>
        <dbReference type="Pfam" id="PF01248"/>
    </source>
</evidence>
<dbReference type="Pfam" id="PF01248">
    <property type="entry name" value="Ribosomal_L7Ae"/>
    <property type="match status" value="1"/>
</dbReference>
<name>I3EKG1_NEMP3</name>
<sequence>MLAPISRTILSAEAMGALPDIMKRAECKRGIKAVQKSLLNKGDGIVVMAADVAPFDLVSHIPALCSDSNVPLLYINSRFDVKTDKDKPTTCLFIPLSILSKEEALLLQ</sequence>
<keyword evidence="5" id="KW-1185">Reference proteome</keyword>
<dbReference type="InterPro" id="IPR018492">
    <property type="entry name" value="Ribosomal_eL8/Nhp2"/>
</dbReference>
<dbReference type="GO" id="GO:1990904">
    <property type="term" value="C:ribonucleoprotein complex"/>
    <property type="evidence" value="ECO:0007669"/>
    <property type="project" value="UniProtKB-KW"/>
</dbReference>
<feature type="domain" description="Ribosomal protein eL8/eL30/eS12/Gadd45" evidence="3">
    <location>
        <begin position="14"/>
        <end position="78"/>
    </location>
</feature>
<dbReference type="InParanoid" id="I3EKG1"/>
<dbReference type="AlphaFoldDB" id="I3EKG1"/>
<evidence type="ECO:0000313" key="5">
    <source>
        <dbReference type="Proteomes" id="UP000002872"/>
    </source>
</evidence>
<keyword evidence="2" id="KW-0687">Ribonucleoprotein</keyword>
<dbReference type="PRINTS" id="PR00881">
    <property type="entry name" value="L7ARS6FAMILY"/>
</dbReference>
<evidence type="ECO:0000313" key="4">
    <source>
        <dbReference type="EMBL" id="EIJ89708.1"/>
    </source>
</evidence>
<organism evidence="4 5">
    <name type="scientific">Nematocida parisii (strain ERTm3)</name>
    <name type="common">Nematode killer fungus</name>
    <dbReference type="NCBI Taxonomy" id="935791"/>
    <lineage>
        <taxon>Eukaryota</taxon>
        <taxon>Fungi</taxon>
        <taxon>Fungi incertae sedis</taxon>
        <taxon>Microsporidia</taxon>
        <taxon>Nematocida</taxon>
    </lineage>
</organism>
<gene>
    <name evidence="4" type="ORF">NEQG_00478</name>
</gene>
<dbReference type="OrthoDB" id="5364946at2759"/>
<dbReference type="Proteomes" id="UP000002872">
    <property type="component" value="Unassembled WGS sequence"/>
</dbReference>
<dbReference type="STRING" id="935791.I3EKG1"/>
<dbReference type="VEuPathDB" id="MicrosporidiaDB:NEQG_00478"/>
<dbReference type="HOGENOM" id="CLU_084513_3_0_1"/>
<dbReference type="SUPFAM" id="SSF55315">
    <property type="entry name" value="L30e-like"/>
    <property type="match status" value="1"/>
</dbReference>
<dbReference type="Gene3D" id="3.30.1330.30">
    <property type="match status" value="1"/>
</dbReference>
<proteinExistence type="inferred from homology"/>
<reference evidence="4" key="1">
    <citation type="submission" date="2011-01" db="EMBL/GenBank/DDBJ databases">
        <title>The Genome Sequence of Nematocida parisii strain ERTm3.</title>
        <authorList>
            <consortium name="The Broad Institute Genome Sequencing Platform"/>
            <consortium name="The Broad Institute Genome Sequencing Center for Infectious Disease"/>
            <person name="Cuomo C."/>
            <person name="Troemel E."/>
            <person name="Young S.K."/>
            <person name="Zeng Q."/>
            <person name="Gargeya S."/>
            <person name="Fitzgerald M."/>
            <person name="Haas B."/>
            <person name="Abouelleil A."/>
            <person name="Alvarado L."/>
            <person name="Arachchi H.M."/>
            <person name="Berlin A."/>
            <person name="Chapman S.B."/>
            <person name="Gearin G."/>
            <person name="Goldberg J."/>
            <person name="Griggs A."/>
            <person name="Gujja S."/>
            <person name="Hansen M."/>
            <person name="Heiman D."/>
            <person name="Howarth C."/>
            <person name="Larimer J."/>
            <person name="Lui A."/>
            <person name="MacDonald P.J.P."/>
            <person name="McCowen C."/>
            <person name="Montmayeur A."/>
            <person name="Murphy C."/>
            <person name="Neiman D."/>
            <person name="Pearson M."/>
            <person name="Priest M."/>
            <person name="Roberts A."/>
            <person name="Saif S."/>
            <person name="Shea T."/>
            <person name="Sisk P."/>
            <person name="Stolte C."/>
            <person name="Sykes S."/>
            <person name="Wortman J."/>
            <person name="Nusbaum C."/>
            <person name="Birren B."/>
        </authorList>
    </citation>
    <scope>NUCLEOTIDE SEQUENCE</scope>
    <source>
        <strain evidence="4">ERTm3</strain>
    </source>
</reference>
<accession>I3EKG1</accession>
<dbReference type="OMA" id="TTCLFIP"/>